<dbReference type="EMBL" id="LR796736">
    <property type="protein sequence ID" value="CAB4162639.1"/>
    <property type="molecule type" value="Genomic_DNA"/>
</dbReference>
<evidence type="ECO:0000313" key="1">
    <source>
        <dbReference type="EMBL" id="CAB4162639.1"/>
    </source>
</evidence>
<gene>
    <name evidence="1" type="ORF">UFOVP785_76</name>
</gene>
<sequence length="45" mass="5353">MFNVIIRFPRYEQIVLCLTYTSALDRQQFEAERYPDAVVIVEPAF</sequence>
<name>A0A6J5NTC1_9CAUD</name>
<proteinExistence type="predicted"/>
<reference evidence="1" key="1">
    <citation type="submission" date="2020-04" db="EMBL/GenBank/DDBJ databases">
        <authorList>
            <person name="Chiriac C."/>
            <person name="Salcher M."/>
            <person name="Ghai R."/>
            <person name="Kavagutti S V."/>
        </authorList>
    </citation>
    <scope>NUCLEOTIDE SEQUENCE</scope>
</reference>
<organism evidence="1">
    <name type="scientific">uncultured Caudovirales phage</name>
    <dbReference type="NCBI Taxonomy" id="2100421"/>
    <lineage>
        <taxon>Viruses</taxon>
        <taxon>Duplodnaviria</taxon>
        <taxon>Heunggongvirae</taxon>
        <taxon>Uroviricota</taxon>
        <taxon>Caudoviricetes</taxon>
        <taxon>Peduoviridae</taxon>
        <taxon>Maltschvirus</taxon>
        <taxon>Maltschvirus maltsch</taxon>
    </lineage>
</organism>
<protein>
    <submittedName>
        <fullName evidence="1">Uncharacterized protein</fullName>
    </submittedName>
</protein>
<accession>A0A6J5NTC1</accession>